<evidence type="ECO:0000259" key="2">
    <source>
        <dbReference type="Pfam" id="PF02721"/>
    </source>
</evidence>
<evidence type="ECO:0000313" key="3">
    <source>
        <dbReference type="EMBL" id="RZC29205.1"/>
    </source>
</evidence>
<dbReference type="Proteomes" id="UP000289340">
    <property type="component" value="Chromosome 1"/>
</dbReference>
<feature type="region of interest" description="Disordered" evidence="1">
    <location>
        <begin position="171"/>
        <end position="193"/>
    </location>
</feature>
<proteinExistence type="predicted"/>
<dbReference type="EMBL" id="QZWG01000001">
    <property type="protein sequence ID" value="RZC29205.1"/>
    <property type="molecule type" value="Genomic_DNA"/>
</dbReference>
<dbReference type="Pfam" id="PF02721">
    <property type="entry name" value="DUF223"/>
    <property type="match status" value="1"/>
</dbReference>
<dbReference type="InterPro" id="IPR003871">
    <property type="entry name" value="RFA1B/D_OB_1st"/>
</dbReference>
<reference evidence="3 4" key="1">
    <citation type="submission" date="2018-09" db="EMBL/GenBank/DDBJ databases">
        <title>A high-quality reference genome of wild soybean provides a powerful tool to mine soybean genomes.</title>
        <authorList>
            <person name="Xie M."/>
            <person name="Chung C.Y.L."/>
            <person name="Li M.-W."/>
            <person name="Wong F.-L."/>
            <person name="Chan T.-F."/>
            <person name="Lam H.-M."/>
        </authorList>
    </citation>
    <scope>NUCLEOTIDE SEQUENCE [LARGE SCALE GENOMIC DNA]</scope>
    <source>
        <strain evidence="4">cv. W05</strain>
        <tissue evidence="3">Hypocotyl of etiolated seedlings</tissue>
    </source>
</reference>
<name>A0A445M0U3_GLYSO</name>
<dbReference type="InterPro" id="IPR012340">
    <property type="entry name" value="NA-bd_OB-fold"/>
</dbReference>
<evidence type="ECO:0000313" key="4">
    <source>
        <dbReference type="Proteomes" id="UP000289340"/>
    </source>
</evidence>
<feature type="domain" description="Replication protein A 70 kDa DNA-binding subunit B/D first OB fold" evidence="2">
    <location>
        <begin position="101"/>
        <end position="155"/>
    </location>
</feature>
<keyword evidence="4" id="KW-1185">Reference proteome</keyword>
<evidence type="ECO:0000256" key="1">
    <source>
        <dbReference type="SAM" id="MobiDB-lite"/>
    </source>
</evidence>
<accession>A0A445M0U3</accession>
<dbReference type="AlphaFoldDB" id="A0A445M0U3"/>
<comment type="caution">
    <text evidence="3">The sequence shown here is derived from an EMBL/GenBank/DDBJ whole genome shotgun (WGS) entry which is preliminary data.</text>
</comment>
<sequence length="193" mass="21834">MKSVEDMRNHKKVSNIVVGNSNVVVAGEWVSSEKGSSTDIVQLCEVYTSRKRQHGNVSSERRWWVKWCWVRRKDSLPIVSILELPVVLISTMAGAYQYVFAIIIEKENWTIKVKVIRLWYFPSFSGSKAPFSLEMVLMDEEGGKVRASVGKTLTYNLKVPSPSICQILTHPRSRQGTSNRRPFGIISDSSARG</sequence>
<dbReference type="Gene3D" id="2.40.50.140">
    <property type="entry name" value="Nucleic acid-binding proteins"/>
    <property type="match status" value="1"/>
</dbReference>
<gene>
    <name evidence="3" type="ORF">D0Y65_000980</name>
</gene>
<protein>
    <recommendedName>
        <fullName evidence="2">Replication protein A 70 kDa DNA-binding subunit B/D first OB fold domain-containing protein</fullName>
    </recommendedName>
</protein>
<organism evidence="3 4">
    <name type="scientific">Glycine soja</name>
    <name type="common">Wild soybean</name>
    <dbReference type="NCBI Taxonomy" id="3848"/>
    <lineage>
        <taxon>Eukaryota</taxon>
        <taxon>Viridiplantae</taxon>
        <taxon>Streptophyta</taxon>
        <taxon>Embryophyta</taxon>
        <taxon>Tracheophyta</taxon>
        <taxon>Spermatophyta</taxon>
        <taxon>Magnoliopsida</taxon>
        <taxon>eudicotyledons</taxon>
        <taxon>Gunneridae</taxon>
        <taxon>Pentapetalae</taxon>
        <taxon>rosids</taxon>
        <taxon>fabids</taxon>
        <taxon>Fabales</taxon>
        <taxon>Fabaceae</taxon>
        <taxon>Papilionoideae</taxon>
        <taxon>50 kb inversion clade</taxon>
        <taxon>NPAAA clade</taxon>
        <taxon>indigoferoid/millettioid clade</taxon>
        <taxon>Phaseoleae</taxon>
        <taxon>Glycine</taxon>
        <taxon>Glycine subgen. Soja</taxon>
    </lineage>
</organism>